<dbReference type="Proteomes" id="UP000599179">
    <property type="component" value="Unassembled WGS sequence"/>
</dbReference>
<evidence type="ECO:0000256" key="4">
    <source>
        <dbReference type="ARBA" id="ARBA00022822"/>
    </source>
</evidence>
<keyword evidence="5 8" id="KW-0057">Aromatic amino acid biosynthesis</keyword>
<dbReference type="Pfam" id="PF00290">
    <property type="entry name" value="Trp_syntA"/>
    <property type="match status" value="1"/>
</dbReference>
<evidence type="ECO:0000256" key="1">
    <source>
        <dbReference type="ARBA" id="ARBA00004733"/>
    </source>
</evidence>
<sequence length="254" mass="28614">MNNRINQKLAEDSKVLSIYFTAGFPTLEDTRKVMLTLQNAGVDMLEIGLPFSDPLADGPTIQESSTAALKNGMSSQKLFEQLEGVRDEIHIPLIVMGYFNAMLQYGVEAFCKKCNELGIDGIIMPDLPLEIYQKEYQEIFEKYNLHNIFLITPQTSDERIRLMDEVSNSFIYMVSTASTTGSNAGFGDEQMQYFKRISKMKLKNKLVVGFGIKDQETFQQATQFTKGSIIGSAFIKHLTENGVDSIPDFVKTIR</sequence>
<evidence type="ECO:0000256" key="7">
    <source>
        <dbReference type="ARBA" id="ARBA00049047"/>
    </source>
</evidence>
<dbReference type="PANTHER" id="PTHR43406">
    <property type="entry name" value="TRYPTOPHAN SYNTHASE, ALPHA CHAIN"/>
    <property type="match status" value="1"/>
</dbReference>
<dbReference type="PANTHER" id="PTHR43406:SF1">
    <property type="entry name" value="TRYPTOPHAN SYNTHASE ALPHA CHAIN, CHLOROPLASTIC"/>
    <property type="match status" value="1"/>
</dbReference>
<dbReference type="NCBIfam" id="TIGR00262">
    <property type="entry name" value="trpA"/>
    <property type="match status" value="1"/>
</dbReference>
<evidence type="ECO:0000256" key="2">
    <source>
        <dbReference type="ARBA" id="ARBA00011270"/>
    </source>
</evidence>
<evidence type="ECO:0000256" key="9">
    <source>
        <dbReference type="RuleBase" id="RU003662"/>
    </source>
</evidence>
<organism evidence="10 11">
    <name type="scientific">Psychroflexus planctonicus</name>
    <dbReference type="NCBI Taxonomy" id="1526575"/>
    <lineage>
        <taxon>Bacteria</taxon>
        <taxon>Pseudomonadati</taxon>
        <taxon>Bacteroidota</taxon>
        <taxon>Flavobacteriia</taxon>
        <taxon>Flavobacteriales</taxon>
        <taxon>Flavobacteriaceae</taxon>
        <taxon>Psychroflexus</taxon>
    </lineage>
</organism>
<comment type="subunit">
    <text evidence="2 8">Tetramer of two alpha and two beta chains.</text>
</comment>
<evidence type="ECO:0000313" key="11">
    <source>
        <dbReference type="Proteomes" id="UP000599179"/>
    </source>
</evidence>
<gene>
    <name evidence="8 10" type="primary">trpA</name>
    <name evidence="10" type="ORF">GCM10010832_16190</name>
</gene>
<evidence type="ECO:0000256" key="3">
    <source>
        <dbReference type="ARBA" id="ARBA00022605"/>
    </source>
</evidence>
<dbReference type="PROSITE" id="PS00167">
    <property type="entry name" value="TRP_SYNTHASE_ALPHA"/>
    <property type="match status" value="1"/>
</dbReference>
<dbReference type="EMBL" id="BMGM01000006">
    <property type="protein sequence ID" value="GGE36752.1"/>
    <property type="molecule type" value="Genomic_DNA"/>
</dbReference>
<feature type="active site" description="Proton acceptor" evidence="8">
    <location>
        <position position="46"/>
    </location>
</feature>
<dbReference type="RefSeq" id="WP_188458597.1">
    <property type="nucleotide sequence ID" value="NZ_BMGM01000006.1"/>
</dbReference>
<accession>A0ABQ1SFH2</accession>
<dbReference type="EC" id="4.2.1.20" evidence="8"/>
<comment type="function">
    <text evidence="8">The alpha subunit is responsible for the aldol cleavage of indoleglycerol phosphate to indole and glyceraldehyde 3-phosphate.</text>
</comment>
<protein>
    <recommendedName>
        <fullName evidence="8">Tryptophan synthase alpha chain</fullName>
        <ecNumber evidence="8">4.2.1.20</ecNumber>
    </recommendedName>
</protein>
<dbReference type="InterPro" id="IPR018204">
    <property type="entry name" value="Trp_synthase_alpha_AS"/>
</dbReference>
<dbReference type="CDD" id="cd04724">
    <property type="entry name" value="Tryptophan_synthase_alpha"/>
    <property type="match status" value="1"/>
</dbReference>
<keyword evidence="4 8" id="KW-0822">Tryptophan biosynthesis</keyword>
<keyword evidence="11" id="KW-1185">Reference proteome</keyword>
<comment type="pathway">
    <text evidence="1 8">Amino-acid biosynthesis; L-tryptophan biosynthesis; L-tryptophan from chorismate: step 5/5.</text>
</comment>
<evidence type="ECO:0000313" key="10">
    <source>
        <dbReference type="EMBL" id="GGE36752.1"/>
    </source>
</evidence>
<name>A0ABQ1SFH2_9FLAO</name>
<evidence type="ECO:0000256" key="5">
    <source>
        <dbReference type="ARBA" id="ARBA00023141"/>
    </source>
</evidence>
<feature type="active site" description="Proton acceptor" evidence="8">
    <location>
        <position position="57"/>
    </location>
</feature>
<dbReference type="InterPro" id="IPR002028">
    <property type="entry name" value="Trp_synthase_suA"/>
</dbReference>
<dbReference type="Gene3D" id="3.20.20.70">
    <property type="entry name" value="Aldolase class I"/>
    <property type="match status" value="1"/>
</dbReference>
<comment type="similarity">
    <text evidence="8 9">Belongs to the TrpA family.</text>
</comment>
<proteinExistence type="inferred from homology"/>
<reference evidence="11" key="1">
    <citation type="journal article" date="2019" name="Int. J. Syst. Evol. Microbiol.">
        <title>The Global Catalogue of Microorganisms (GCM) 10K type strain sequencing project: providing services to taxonomists for standard genome sequencing and annotation.</title>
        <authorList>
            <consortium name="The Broad Institute Genomics Platform"/>
            <consortium name="The Broad Institute Genome Sequencing Center for Infectious Disease"/>
            <person name="Wu L."/>
            <person name="Ma J."/>
        </authorList>
    </citation>
    <scope>NUCLEOTIDE SEQUENCE [LARGE SCALE GENOMIC DNA]</scope>
    <source>
        <strain evidence="11">CGMCC 1.12931</strain>
    </source>
</reference>
<dbReference type="HAMAP" id="MF_00131">
    <property type="entry name" value="Trp_synth_alpha"/>
    <property type="match status" value="1"/>
</dbReference>
<keyword evidence="3 8" id="KW-0028">Amino-acid biosynthesis</keyword>
<comment type="caution">
    <text evidence="10">The sequence shown here is derived from an EMBL/GenBank/DDBJ whole genome shotgun (WGS) entry which is preliminary data.</text>
</comment>
<comment type="catalytic activity">
    <reaction evidence="7 8">
        <text>(1S,2R)-1-C-(indol-3-yl)glycerol 3-phosphate + L-serine = D-glyceraldehyde 3-phosphate + L-tryptophan + H2O</text>
        <dbReference type="Rhea" id="RHEA:10532"/>
        <dbReference type="ChEBI" id="CHEBI:15377"/>
        <dbReference type="ChEBI" id="CHEBI:33384"/>
        <dbReference type="ChEBI" id="CHEBI:57912"/>
        <dbReference type="ChEBI" id="CHEBI:58866"/>
        <dbReference type="ChEBI" id="CHEBI:59776"/>
        <dbReference type="EC" id="4.2.1.20"/>
    </reaction>
</comment>
<evidence type="ECO:0000256" key="6">
    <source>
        <dbReference type="ARBA" id="ARBA00023239"/>
    </source>
</evidence>
<evidence type="ECO:0000256" key="8">
    <source>
        <dbReference type="HAMAP-Rule" id="MF_00131"/>
    </source>
</evidence>
<dbReference type="SUPFAM" id="SSF51366">
    <property type="entry name" value="Ribulose-phoshate binding barrel"/>
    <property type="match status" value="1"/>
</dbReference>
<dbReference type="InterPro" id="IPR013785">
    <property type="entry name" value="Aldolase_TIM"/>
</dbReference>
<keyword evidence="6 8" id="KW-0456">Lyase</keyword>
<dbReference type="InterPro" id="IPR011060">
    <property type="entry name" value="RibuloseP-bd_barrel"/>
</dbReference>